<protein>
    <submittedName>
        <fullName evidence="3">Uncharacterized protein DUF1080</fullName>
    </submittedName>
</protein>
<dbReference type="PROSITE" id="PS51257">
    <property type="entry name" value="PROKAR_LIPOPROTEIN"/>
    <property type="match status" value="1"/>
</dbReference>
<feature type="domain" description="3-keto-alpha-glucoside-1,2-lyase/3-keto-2-hydroxy-glucal hydratase" evidence="2">
    <location>
        <begin position="57"/>
        <end position="256"/>
    </location>
</feature>
<feature type="signal peptide" evidence="1">
    <location>
        <begin position="1"/>
        <end position="15"/>
    </location>
</feature>
<dbReference type="OrthoDB" id="659240at2"/>
<feature type="chain" id="PRO_5016291023" evidence="1">
    <location>
        <begin position="16"/>
        <end position="259"/>
    </location>
</feature>
<evidence type="ECO:0000313" key="4">
    <source>
        <dbReference type="Proteomes" id="UP000249819"/>
    </source>
</evidence>
<accession>A0A327W5K2</accession>
<dbReference type="RefSeq" id="WP_111591411.1">
    <property type="nucleotide sequence ID" value="NZ_QLMA01000002.1"/>
</dbReference>
<keyword evidence="1" id="KW-0732">Signal</keyword>
<reference evidence="3 4" key="1">
    <citation type="submission" date="2018-06" db="EMBL/GenBank/DDBJ databases">
        <title>Genomic Encyclopedia of Archaeal and Bacterial Type Strains, Phase II (KMG-II): from individual species to whole genera.</title>
        <authorList>
            <person name="Goeker M."/>
        </authorList>
    </citation>
    <scope>NUCLEOTIDE SEQUENCE [LARGE SCALE GENOMIC DNA]</scope>
    <source>
        <strain evidence="3 4">DSM 29821</strain>
    </source>
</reference>
<dbReference type="AlphaFoldDB" id="A0A327W5K2"/>
<sequence>MKKLIIPVLSVVAIAATSCNNGQSTTKEVVKVDTAVAIKEIAADTDNVLSDAEKADGWKLLFNGSSKDGWHGYKGKTTDTWVAEKGLLHCLGSATDKSDKRADLTSDSSYDNFELNADWKLAPKGNSGIMYLVSEEFEAPYLSGPEYQIIDDKNFPEKLEDWQKTGANYAMNPPLVAASNPIGEWNHTKIIVNKGHVEHWLNGQKTAEYTMGSPEWKKNKETGKWKDAKGYGMTKKGKIALQDHGSEIWFKNVKVKELK</sequence>
<comment type="caution">
    <text evidence="3">The sequence shown here is derived from an EMBL/GenBank/DDBJ whole genome shotgun (WGS) entry which is preliminary data.</text>
</comment>
<dbReference type="InterPro" id="IPR010496">
    <property type="entry name" value="AL/BT2_dom"/>
</dbReference>
<keyword evidence="4" id="KW-1185">Reference proteome</keyword>
<name>A0A327W5K2_9BACT</name>
<evidence type="ECO:0000256" key="1">
    <source>
        <dbReference type="SAM" id="SignalP"/>
    </source>
</evidence>
<evidence type="ECO:0000313" key="3">
    <source>
        <dbReference type="EMBL" id="RAJ85777.1"/>
    </source>
</evidence>
<dbReference type="Pfam" id="PF06439">
    <property type="entry name" value="3keto-disac_hyd"/>
    <property type="match status" value="1"/>
</dbReference>
<dbReference type="GO" id="GO:0016787">
    <property type="term" value="F:hydrolase activity"/>
    <property type="evidence" value="ECO:0007669"/>
    <property type="project" value="InterPro"/>
</dbReference>
<dbReference type="Proteomes" id="UP000249819">
    <property type="component" value="Unassembled WGS sequence"/>
</dbReference>
<evidence type="ECO:0000259" key="2">
    <source>
        <dbReference type="Pfam" id="PF06439"/>
    </source>
</evidence>
<dbReference type="Gene3D" id="2.60.120.560">
    <property type="entry name" value="Exo-inulinase, domain 1"/>
    <property type="match status" value="1"/>
</dbReference>
<dbReference type="EMBL" id="QLMA01000002">
    <property type="protein sequence ID" value="RAJ85777.1"/>
    <property type="molecule type" value="Genomic_DNA"/>
</dbReference>
<proteinExistence type="predicted"/>
<organism evidence="3 4">
    <name type="scientific">Chitinophaga dinghuensis</name>
    <dbReference type="NCBI Taxonomy" id="1539050"/>
    <lineage>
        <taxon>Bacteria</taxon>
        <taxon>Pseudomonadati</taxon>
        <taxon>Bacteroidota</taxon>
        <taxon>Chitinophagia</taxon>
        <taxon>Chitinophagales</taxon>
        <taxon>Chitinophagaceae</taxon>
        <taxon>Chitinophaga</taxon>
    </lineage>
</organism>
<gene>
    <name evidence="3" type="ORF">CLV59_102482</name>
</gene>